<evidence type="ECO:0000256" key="2">
    <source>
        <dbReference type="ARBA" id="ARBA00023242"/>
    </source>
</evidence>
<evidence type="ECO:0000313" key="23">
    <source>
        <dbReference type="Proteomes" id="UP000486351"/>
    </source>
</evidence>
<dbReference type="Proteomes" id="UP000437068">
    <property type="component" value="Unassembled WGS sequence"/>
</dbReference>
<dbReference type="Proteomes" id="UP000488956">
    <property type="component" value="Unassembled WGS sequence"/>
</dbReference>
<comment type="subcellular location">
    <subcellularLocation>
        <location evidence="1">Nucleus</location>
    </subcellularLocation>
</comment>
<dbReference type="Pfam" id="PF06584">
    <property type="entry name" value="DIRP"/>
    <property type="match status" value="1"/>
</dbReference>
<evidence type="ECO:0000313" key="13">
    <source>
        <dbReference type="EMBL" id="KAE9279275.1"/>
    </source>
</evidence>
<comment type="caution">
    <text evidence="5">The sequence shown here is derived from an EMBL/GenBank/DDBJ whole genome shotgun (WGS) entry which is preliminary data.</text>
</comment>
<dbReference type="Proteomes" id="UP000433483">
    <property type="component" value="Unassembled WGS sequence"/>
</dbReference>
<dbReference type="SUPFAM" id="SSF46689">
    <property type="entry name" value="Homeodomain-like"/>
    <property type="match status" value="1"/>
</dbReference>
<dbReference type="EMBL" id="QXGE01002773">
    <property type="protein sequence ID" value="KAE9279275.1"/>
    <property type="molecule type" value="Genomic_DNA"/>
</dbReference>
<name>A0A6A3DN70_9STRA</name>
<evidence type="ECO:0000313" key="7">
    <source>
        <dbReference type="EMBL" id="KAE9073833.1"/>
    </source>
</evidence>
<proteinExistence type="predicted"/>
<reference evidence="15 16" key="1">
    <citation type="submission" date="2018-08" db="EMBL/GenBank/DDBJ databases">
        <title>Genomic investigation of the strawberry pathogen Phytophthora fragariae indicates pathogenicity is determined by transcriptional variation in three key races.</title>
        <authorList>
            <person name="Adams T.M."/>
            <person name="Armitage A.D."/>
            <person name="Sobczyk M.K."/>
            <person name="Bates H.J."/>
            <person name="Dunwell J.M."/>
            <person name="Nellist C.F."/>
            <person name="Harrison R.J."/>
        </authorList>
    </citation>
    <scope>NUCLEOTIDE SEQUENCE [LARGE SCALE GENOMIC DNA]</scope>
    <source>
        <strain evidence="13 17">A4</strain>
        <strain evidence="12 18">BC-1</strain>
        <strain evidence="11 22">BC-23</strain>
        <strain evidence="10 16">NOV-27</strain>
        <strain evidence="9 19">NOV-5</strain>
        <strain evidence="8 20">NOV-71</strain>
        <strain evidence="14 23">NOV-77</strain>
        <strain evidence="5 15">NOV-9</strain>
        <strain evidence="7 24">ONT-3</strain>
        <strain evidence="6 21">SCRP245</strain>
    </source>
</reference>
<organism evidence="5 15">
    <name type="scientific">Phytophthora fragariae</name>
    <dbReference type="NCBI Taxonomy" id="53985"/>
    <lineage>
        <taxon>Eukaryota</taxon>
        <taxon>Sar</taxon>
        <taxon>Stramenopiles</taxon>
        <taxon>Oomycota</taxon>
        <taxon>Peronosporomycetes</taxon>
        <taxon>Peronosporales</taxon>
        <taxon>Peronosporaceae</taxon>
        <taxon>Phytophthora</taxon>
    </lineage>
</organism>
<dbReference type="EMBL" id="QXFY01002845">
    <property type="protein sequence ID" value="KAE9291669.1"/>
    <property type="molecule type" value="Genomic_DNA"/>
</dbReference>
<dbReference type="GO" id="GO:0006351">
    <property type="term" value="P:DNA-templated transcription"/>
    <property type="evidence" value="ECO:0007669"/>
    <property type="project" value="InterPro"/>
</dbReference>
<accession>A0A6A3DN70</accession>
<dbReference type="EMBL" id="QXFW01002734">
    <property type="protein sequence ID" value="KAE8975858.1"/>
    <property type="molecule type" value="Genomic_DNA"/>
</dbReference>
<dbReference type="GO" id="GO:0005654">
    <property type="term" value="C:nucleoplasm"/>
    <property type="evidence" value="ECO:0007669"/>
    <property type="project" value="TreeGrafter"/>
</dbReference>
<dbReference type="EMBL" id="QXFX01002765">
    <property type="protein sequence ID" value="KAE9073833.1"/>
    <property type="molecule type" value="Genomic_DNA"/>
</dbReference>
<evidence type="ECO:0000313" key="21">
    <source>
        <dbReference type="Proteomes" id="UP000460718"/>
    </source>
</evidence>
<dbReference type="PANTHER" id="PTHR21689:SF2">
    <property type="entry name" value="PROTEIN LIN-9 HOMOLOG"/>
    <property type="match status" value="1"/>
</dbReference>
<evidence type="ECO:0000313" key="20">
    <source>
        <dbReference type="Proteomes" id="UP000441208"/>
    </source>
</evidence>
<dbReference type="InterPro" id="IPR010561">
    <property type="entry name" value="LIN-9/ALY1"/>
</dbReference>
<evidence type="ECO:0000313" key="19">
    <source>
        <dbReference type="Proteomes" id="UP000440732"/>
    </source>
</evidence>
<dbReference type="EMBL" id="QXGF01002793">
    <property type="protein sequence ID" value="KAE8923382.1"/>
    <property type="molecule type" value="Genomic_DNA"/>
</dbReference>
<evidence type="ECO:0000313" key="8">
    <source>
        <dbReference type="EMBL" id="KAE9074620.1"/>
    </source>
</evidence>
<dbReference type="GO" id="GO:0051726">
    <property type="term" value="P:regulation of cell cycle"/>
    <property type="evidence" value="ECO:0007669"/>
    <property type="project" value="TreeGrafter"/>
</dbReference>
<evidence type="ECO:0000313" key="24">
    <source>
        <dbReference type="Proteomes" id="UP000488956"/>
    </source>
</evidence>
<dbReference type="GO" id="GO:0017053">
    <property type="term" value="C:transcription repressor complex"/>
    <property type="evidence" value="ECO:0007669"/>
    <property type="project" value="InterPro"/>
</dbReference>
<dbReference type="GO" id="GO:0006357">
    <property type="term" value="P:regulation of transcription by RNA polymerase II"/>
    <property type="evidence" value="ECO:0007669"/>
    <property type="project" value="TreeGrafter"/>
</dbReference>
<dbReference type="EMBL" id="QXGB01002768">
    <property type="protein sequence ID" value="KAE9175166.1"/>
    <property type="molecule type" value="Genomic_DNA"/>
</dbReference>
<evidence type="ECO:0000313" key="10">
    <source>
        <dbReference type="EMBL" id="KAE9175166.1"/>
    </source>
</evidence>
<evidence type="ECO:0000313" key="12">
    <source>
        <dbReference type="EMBL" id="KAE9185187.1"/>
    </source>
</evidence>
<evidence type="ECO:0000259" key="4">
    <source>
        <dbReference type="SMART" id="SM01135"/>
    </source>
</evidence>
<evidence type="ECO:0000313" key="6">
    <source>
        <dbReference type="EMBL" id="KAE8975858.1"/>
    </source>
</evidence>
<feature type="domain" description="DIRP" evidence="4">
    <location>
        <begin position="206"/>
        <end position="306"/>
    </location>
</feature>
<dbReference type="Proteomes" id="UP000476176">
    <property type="component" value="Unassembled WGS sequence"/>
</dbReference>
<evidence type="ECO:0000313" key="17">
    <source>
        <dbReference type="Proteomes" id="UP000437068"/>
    </source>
</evidence>
<dbReference type="EMBL" id="QXGD01002703">
    <property type="protein sequence ID" value="KAE9185187.1"/>
    <property type="molecule type" value="Genomic_DNA"/>
</dbReference>
<dbReference type="AlphaFoldDB" id="A0A6A3DN70"/>
<keyword evidence="2" id="KW-0539">Nucleus</keyword>
<dbReference type="GO" id="GO:0003677">
    <property type="term" value="F:DNA binding"/>
    <property type="evidence" value="ECO:0007669"/>
    <property type="project" value="TreeGrafter"/>
</dbReference>
<evidence type="ECO:0000313" key="15">
    <source>
        <dbReference type="Proteomes" id="UP000429523"/>
    </source>
</evidence>
<dbReference type="InterPro" id="IPR009057">
    <property type="entry name" value="Homeodomain-like_sf"/>
</dbReference>
<dbReference type="SMART" id="SM01135">
    <property type="entry name" value="DIRP"/>
    <property type="match status" value="1"/>
</dbReference>
<evidence type="ECO:0000313" key="11">
    <source>
        <dbReference type="EMBL" id="KAE9181132.1"/>
    </source>
</evidence>
<dbReference type="Proteomes" id="UP000441208">
    <property type="component" value="Unassembled WGS sequence"/>
</dbReference>
<evidence type="ECO:0000313" key="16">
    <source>
        <dbReference type="Proteomes" id="UP000433483"/>
    </source>
</evidence>
<dbReference type="Proteomes" id="UP000460718">
    <property type="component" value="Unassembled WGS sequence"/>
</dbReference>
<evidence type="ECO:0000313" key="22">
    <source>
        <dbReference type="Proteomes" id="UP000476176"/>
    </source>
</evidence>
<dbReference type="Proteomes" id="UP000440367">
    <property type="component" value="Unassembled WGS sequence"/>
</dbReference>
<feature type="region of interest" description="Disordered" evidence="3">
    <location>
        <begin position="110"/>
        <end position="129"/>
    </location>
</feature>
<evidence type="ECO:0000256" key="3">
    <source>
        <dbReference type="SAM" id="MobiDB-lite"/>
    </source>
</evidence>
<dbReference type="PANTHER" id="PTHR21689">
    <property type="entry name" value="LIN-9"/>
    <property type="match status" value="1"/>
</dbReference>
<keyword evidence="16" id="KW-1185">Reference proteome</keyword>
<dbReference type="OrthoDB" id="2339771at2759"/>
<dbReference type="EMBL" id="QXGA01002806">
    <property type="protein sequence ID" value="KAE9091789.1"/>
    <property type="molecule type" value="Genomic_DNA"/>
</dbReference>
<sequence>MQSERVLGPRWSLKELRTFYILLKAHGRQWEKLEERLPLRSEAMVRALFEMHRGYLSLPEASVEGFCAIMMDHYEMQDELQQQKLSANQRAGQGLTDQHADADADVEMETVDVKQEQEEEPAARSRKKRRLEKLLAKDQLATLRIRAEGDGQVDDQRTAVDIRKQRGRKSIAPSRSRAWLPLELGDDSGLGKVQGKRFDLPWSHWFYSYVDVDFFRHNEFMECLNGMGLGKITTAARPIWSSVRASMGRPRRLSPLFFTQEKEKLESYRAVKRRLDPAQMPSDRTWPYRCGIPLRVGVAVIVWVESERRFRLATVAAFHATEDTCQVFYCGNISRLEAVTCSLDNIMVLDFPPWSGRTEASIAEPPLAATTLLRRENVTRGSGSSLVTPQANDTVGDRFRGEKIRVVLAVKTLLYRKEKILVAMRTLNKRVAEQQTQQHEKNAMKSSLWTTPTAFSSAAVKDLVWTDSREKGQLQKQHSWLAANLDTTNAHLKAALLSLQSFSSSKPVEGVRYPMTPAYPSEGQSWDSDSNLAPTETLTEDQMRWAIDFLSASQQKATNVVAESALHVVNEDKTLSSLNAPANDVHLGSVLPETMQLVANCVTLMSVLHRHVAASPDVPSVVTQKLVERVLEQLKPSHEANMDLYVELRTAAEAAKAQMAMLASTVEPE</sequence>
<dbReference type="Proteomes" id="UP000440732">
    <property type="component" value="Unassembled WGS sequence"/>
</dbReference>
<dbReference type="EMBL" id="QXGC01002849">
    <property type="protein sequence ID" value="KAE9181132.1"/>
    <property type="molecule type" value="Genomic_DNA"/>
</dbReference>
<dbReference type="Proteomes" id="UP000486351">
    <property type="component" value="Unassembled WGS sequence"/>
</dbReference>
<dbReference type="Proteomes" id="UP000429523">
    <property type="component" value="Unassembled WGS sequence"/>
</dbReference>
<dbReference type="EMBL" id="QXFZ01002696">
    <property type="protein sequence ID" value="KAE9074620.1"/>
    <property type="molecule type" value="Genomic_DNA"/>
</dbReference>
<evidence type="ECO:0000313" key="18">
    <source>
        <dbReference type="Proteomes" id="UP000440367"/>
    </source>
</evidence>
<protein>
    <recommendedName>
        <fullName evidence="4">DIRP domain-containing protein</fullName>
    </recommendedName>
</protein>
<evidence type="ECO:0000313" key="5">
    <source>
        <dbReference type="EMBL" id="KAE8923382.1"/>
    </source>
</evidence>
<dbReference type="InterPro" id="IPR033471">
    <property type="entry name" value="DIRP"/>
</dbReference>
<evidence type="ECO:0000313" key="14">
    <source>
        <dbReference type="EMBL" id="KAE9291669.1"/>
    </source>
</evidence>
<evidence type="ECO:0000256" key="1">
    <source>
        <dbReference type="ARBA" id="ARBA00004123"/>
    </source>
</evidence>
<gene>
    <name evidence="13" type="ORF">PF001_g24790</name>
    <name evidence="12" type="ORF">PF002_g26238</name>
    <name evidence="11" type="ORF">PF004_g24643</name>
    <name evidence="10" type="ORF">PF005_g25523</name>
    <name evidence="9" type="ORF">PF006_g24848</name>
    <name evidence="8" type="ORF">PF007_g25336</name>
    <name evidence="14" type="ORF">PF008_g25270</name>
    <name evidence="5" type="ORF">PF009_g26366</name>
    <name evidence="7" type="ORF">PF010_g24914</name>
    <name evidence="6" type="ORF">PF011_g24295</name>
</gene>
<evidence type="ECO:0000313" key="9">
    <source>
        <dbReference type="EMBL" id="KAE9091789.1"/>
    </source>
</evidence>